<dbReference type="HOGENOM" id="CLU_106694_1_0_7"/>
<dbReference type="PANTHER" id="PTHR21485">
    <property type="entry name" value="HAD SUPERFAMILY MEMBERS CMAS AND KDSC"/>
    <property type="match status" value="1"/>
</dbReference>
<dbReference type="SUPFAM" id="SSF56784">
    <property type="entry name" value="HAD-like"/>
    <property type="match status" value="1"/>
</dbReference>
<dbReference type="InterPro" id="IPR010023">
    <property type="entry name" value="KdsC_fam"/>
</dbReference>
<dbReference type="EC" id="3.1.3.45" evidence="5"/>
<dbReference type="GO" id="GO:0008781">
    <property type="term" value="F:N-acylneuraminate cytidylyltransferase activity"/>
    <property type="evidence" value="ECO:0007669"/>
    <property type="project" value="TreeGrafter"/>
</dbReference>
<dbReference type="InterPro" id="IPR023214">
    <property type="entry name" value="HAD_sf"/>
</dbReference>
<dbReference type="InterPro" id="IPR006549">
    <property type="entry name" value="HAD-SF_hydro_IIIA"/>
</dbReference>
<evidence type="ECO:0000256" key="6">
    <source>
        <dbReference type="ARBA" id="ARBA00020092"/>
    </source>
</evidence>
<comment type="similarity">
    <text evidence="3">Belongs to the KdsC family.</text>
</comment>
<comment type="subunit">
    <text evidence="4">Homotetramer.</text>
</comment>
<dbReference type="PIRSF" id="PIRSF006118">
    <property type="entry name" value="KDO8-P_Ptase"/>
    <property type="match status" value="1"/>
</dbReference>
<dbReference type="SFLD" id="SFLDS00003">
    <property type="entry name" value="Haloacid_Dehalogenase"/>
    <property type="match status" value="1"/>
</dbReference>
<evidence type="ECO:0000256" key="1">
    <source>
        <dbReference type="ARBA" id="ARBA00000898"/>
    </source>
</evidence>
<protein>
    <recommendedName>
        <fullName evidence="6">3-deoxy-D-manno-octulosonate 8-phosphate phosphatase KdsC</fullName>
        <ecNumber evidence="5">3.1.3.45</ecNumber>
    </recommendedName>
    <alternativeName>
        <fullName evidence="11">KDO 8-P phosphatase</fullName>
    </alternativeName>
</protein>
<comment type="catalytic activity">
    <reaction evidence="1">
        <text>3-deoxy-alpha-D-manno-2-octulosonate-8-phosphate + H2O = 3-deoxy-alpha-D-manno-oct-2-ulosonate + phosphate</text>
        <dbReference type="Rhea" id="RHEA:11500"/>
        <dbReference type="ChEBI" id="CHEBI:15377"/>
        <dbReference type="ChEBI" id="CHEBI:43474"/>
        <dbReference type="ChEBI" id="CHEBI:85985"/>
        <dbReference type="ChEBI" id="CHEBI:85986"/>
        <dbReference type="EC" id="3.1.3.45"/>
    </reaction>
</comment>
<evidence type="ECO:0000256" key="8">
    <source>
        <dbReference type="ARBA" id="ARBA00022801"/>
    </source>
</evidence>
<dbReference type="SFLD" id="SFLDG01136">
    <property type="entry name" value="C1.6:_Phosphoserine_Phosphatas"/>
    <property type="match status" value="1"/>
</dbReference>
<dbReference type="EMBL" id="CP002355">
    <property type="protein sequence ID" value="ADR34092.1"/>
    <property type="molecule type" value="Genomic_DNA"/>
</dbReference>
<feature type="binding site" evidence="12">
    <location>
        <position position="10"/>
    </location>
    <ligand>
        <name>substrate</name>
    </ligand>
</feature>
<proteinExistence type="inferred from homology"/>
<dbReference type="FunFam" id="3.40.50.1000:FF:000029">
    <property type="entry name" value="3-deoxy-D-manno-octulosonate 8-phosphate phosphatase KdsC"/>
    <property type="match status" value="1"/>
</dbReference>
<dbReference type="GO" id="GO:0019143">
    <property type="term" value="F:3-deoxy-manno-octulosonate-8-phosphatase activity"/>
    <property type="evidence" value="ECO:0007669"/>
    <property type="project" value="UniProtKB-EC"/>
</dbReference>
<evidence type="ECO:0000313" key="13">
    <source>
        <dbReference type="EMBL" id="ADR34092.1"/>
    </source>
</evidence>
<dbReference type="PANTHER" id="PTHR21485:SF6">
    <property type="entry name" value="N-ACYLNEURAMINATE CYTIDYLYLTRANSFERASE-RELATED"/>
    <property type="match status" value="1"/>
</dbReference>
<dbReference type="NCBIfam" id="TIGR01662">
    <property type="entry name" value="HAD-SF-IIIA"/>
    <property type="match status" value="1"/>
</dbReference>
<evidence type="ECO:0000256" key="4">
    <source>
        <dbReference type="ARBA" id="ARBA00011881"/>
    </source>
</evidence>
<dbReference type="STRING" id="709032.Sulku_1430"/>
<accession>E4TZ77</accession>
<evidence type="ECO:0000256" key="3">
    <source>
        <dbReference type="ARBA" id="ARBA00005893"/>
    </source>
</evidence>
<dbReference type="RefSeq" id="WP_013460289.1">
    <property type="nucleotide sequence ID" value="NC_014762.1"/>
</dbReference>
<dbReference type="Proteomes" id="UP000008721">
    <property type="component" value="Chromosome"/>
</dbReference>
<dbReference type="KEGG" id="sku:Sulku_1430"/>
<dbReference type="NCBIfam" id="TIGR01670">
    <property type="entry name" value="KdsC-phosphatas"/>
    <property type="match status" value="1"/>
</dbReference>
<evidence type="ECO:0000256" key="2">
    <source>
        <dbReference type="ARBA" id="ARBA00001946"/>
    </source>
</evidence>
<dbReference type="AlphaFoldDB" id="E4TZ77"/>
<evidence type="ECO:0000256" key="9">
    <source>
        <dbReference type="ARBA" id="ARBA00022842"/>
    </source>
</evidence>
<evidence type="ECO:0000256" key="5">
    <source>
        <dbReference type="ARBA" id="ARBA00013066"/>
    </source>
</evidence>
<feature type="binding site" evidence="12">
    <location>
        <position position="8"/>
    </location>
    <ligand>
        <name>Mg(2+)</name>
        <dbReference type="ChEBI" id="CHEBI:18420"/>
    </ligand>
</feature>
<keyword evidence="14" id="KW-1185">Reference proteome</keyword>
<dbReference type="GO" id="GO:0009103">
    <property type="term" value="P:lipopolysaccharide biosynthetic process"/>
    <property type="evidence" value="ECO:0007669"/>
    <property type="project" value="UniProtKB-KW"/>
</dbReference>
<dbReference type="InterPro" id="IPR036412">
    <property type="entry name" value="HAD-like_sf"/>
</dbReference>
<comment type="cofactor">
    <cofactor evidence="2 12">
        <name>Mg(2+)</name>
        <dbReference type="ChEBI" id="CHEBI:18420"/>
    </cofactor>
</comment>
<dbReference type="eggNOG" id="COG1778">
    <property type="taxonomic scope" value="Bacteria"/>
</dbReference>
<evidence type="ECO:0000313" key="14">
    <source>
        <dbReference type="Proteomes" id="UP000008721"/>
    </source>
</evidence>
<keyword evidence="8" id="KW-0378">Hydrolase</keyword>
<dbReference type="SFLD" id="SFLDG01138">
    <property type="entry name" value="C1.6.2:_Deoxy-d-mannose-octulo"/>
    <property type="match status" value="1"/>
</dbReference>
<sequence>MIKLLILDVDGCMSDGKIIYTADGLELKNFNVKDGFAIKAWVKMGHRAAIITGRDSSIVEHRAKELDIAHLYQGVKDKRSVAMNMCSELGIEPHEVAVIGDDLNDYNLMQWAGLAYTPRDGSDYLKTFAEVLDRCGGDACVREMIEKVIRRNGEEEKFLALWI</sequence>
<evidence type="ECO:0000256" key="11">
    <source>
        <dbReference type="ARBA" id="ARBA00031051"/>
    </source>
</evidence>
<keyword evidence="10" id="KW-0448">Lipopolysaccharide biosynthesis</keyword>
<keyword evidence="7 12" id="KW-0479">Metal-binding</keyword>
<dbReference type="OrthoDB" id="9805604at2"/>
<name>E4TZ77_SULKY</name>
<evidence type="ECO:0000256" key="10">
    <source>
        <dbReference type="ARBA" id="ARBA00022985"/>
    </source>
</evidence>
<dbReference type="Pfam" id="PF08282">
    <property type="entry name" value="Hydrolase_3"/>
    <property type="match status" value="1"/>
</dbReference>
<evidence type="ECO:0000256" key="7">
    <source>
        <dbReference type="ARBA" id="ARBA00022723"/>
    </source>
</evidence>
<feature type="binding site" evidence="12">
    <location>
        <position position="101"/>
    </location>
    <ligand>
        <name>Mg(2+)</name>
        <dbReference type="ChEBI" id="CHEBI:18420"/>
    </ligand>
</feature>
<gene>
    <name evidence="13" type="ordered locus">Sulku_1430</name>
</gene>
<dbReference type="Gene3D" id="3.40.50.1000">
    <property type="entry name" value="HAD superfamily/HAD-like"/>
    <property type="match status" value="1"/>
</dbReference>
<keyword evidence="9 12" id="KW-0460">Magnesium</keyword>
<reference evidence="13 14" key="1">
    <citation type="journal article" date="2012" name="Stand. Genomic Sci.">
        <title>Complete genome sequence of the sulfur compounds oxidizing chemolithoautotroph Sulfuricurvum kujiense type strain (YK-1(T)).</title>
        <authorList>
            <person name="Han C."/>
            <person name="Kotsyurbenko O."/>
            <person name="Chertkov O."/>
            <person name="Held B."/>
            <person name="Lapidus A."/>
            <person name="Nolan M."/>
            <person name="Lucas S."/>
            <person name="Hammon N."/>
            <person name="Deshpande S."/>
            <person name="Cheng J.F."/>
            <person name="Tapia R."/>
            <person name="Goodwin L.A."/>
            <person name="Pitluck S."/>
            <person name="Liolios K."/>
            <person name="Pagani I."/>
            <person name="Ivanova N."/>
            <person name="Mavromatis K."/>
            <person name="Mikhailova N."/>
            <person name="Pati A."/>
            <person name="Chen A."/>
            <person name="Palaniappan K."/>
            <person name="Land M."/>
            <person name="Hauser L."/>
            <person name="Chang Y.J."/>
            <person name="Jeffries C.D."/>
            <person name="Brambilla E.M."/>
            <person name="Rohde M."/>
            <person name="Spring S."/>
            <person name="Sikorski J."/>
            <person name="Goker M."/>
            <person name="Woyke T."/>
            <person name="Bristow J."/>
            <person name="Eisen J.A."/>
            <person name="Markowitz V."/>
            <person name="Hugenholtz P."/>
            <person name="Kyrpides N.C."/>
            <person name="Klenk H.P."/>
            <person name="Detter J.C."/>
        </authorList>
    </citation>
    <scope>NUCLEOTIDE SEQUENCE [LARGE SCALE GENOMIC DNA]</scope>
    <source>
        <strain evidence="14">ATCC BAA-921 / DSM 16994 / JCM 11577 / YK-1</strain>
    </source>
</reference>
<dbReference type="InterPro" id="IPR050793">
    <property type="entry name" value="CMP-NeuNAc_synthase"/>
</dbReference>
<organism evidence="13 14">
    <name type="scientific">Sulfuricurvum kujiense (strain ATCC BAA-921 / DSM 16994 / JCM 11577 / YK-1)</name>
    <dbReference type="NCBI Taxonomy" id="709032"/>
    <lineage>
        <taxon>Bacteria</taxon>
        <taxon>Pseudomonadati</taxon>
        <taxon>Campylobacterota</taxon>
        <taxon>Epsilonproteobacteria</taxon>
        <taxon>Campylobacterales</taxon>
        <taxon>Sulfurimonadaceae</taxon>
        <taxon>Sulfuricurvum</taxon>
    </lineage>
</organism>
<dbReference type="GO" id="GO:0046872">
    <property type="term" value="F:metal ion binding"/>
    <property type="evidence" value="ECO:0007669"/>
    <property type="project" value="UniProtKB-KW"/>
</dbReference>
<evidence type="ECO:0000256" key="12">
    <source>
        <dbReference type="PIRSR" id="PIRSR006118-2"/>
    </source>
</evidence>